<feature type="transmembrane region" description="Helical" evidence="5">
    <location>
        <begin position="98"/>
        <end position="122"/>
    </location>
</feature>
<evidence type="ECO:0000256" key="4">
    <source>
        <dbReference type="ARBA" id="ARBA00023136"/>
    </source>
</evidence>
<reference evidence="6 7" key="1">
    <citation type="submission" date="2018-11" db="EMBL/GenBank/DDBJ databases">
        <title>Genome assembly of Steccherinum ochraceum LE-BIN_3174, the white-rot fungus of the Steccherinaceae family (The Residual Polyporoid clade, Polyporales, Basidiomycota).</title>
        <authorList>
            <person name="Fedorova T.V."/>
            <person name="Glazunova O.A."/>
            <person name="Landesman E.O."/>
            <person name="Moiseenko K.V."/>
            <person name="Psurtseva N.V."/>
            <person name="Savinova O.S."/>
            <person name="Shakhova N.V."/>
            <person name="Tyazhelova T.V."/>
            <person name="Vasina D.V."/>
        </authorList>
    </citation>
    <scope>NUCLEOTIDE SEQUENCE [LARGE SCALE GENOMIC DNA]</scope>
    <source>
        <strain evidence="6 7">LE-BIN_3174</strain>
    </source>
</reference>
<sequence length="246" mass="27266">MVYYPPHLKYVAAIALDAEVANEVPPKRKQAIQSDDAFTAFISFFLLGTNDTPLPDESLPERGSQIAIWATFLGLLSSSLAVVQYAPQIVHTYKAKLVGALSIKMMLIQSPGALLMVLSIALRPSTNWTTWLPYAVAGAMQSILLVICLFWKRRQHKLQIDDFGNPLSSEDSSEAPQSPIPIRRGTQLDREGLSIAASVETAVDSDVRVEHGVEHEILVPREETPLLSRAKRPEEHRKGFWARLLG</sequence>
<gene>
    <name evidence="6" type="ORF">EIP91_006303</name>
</gene>
<evidence type="ECO:0000313" key="6">
    <source>
        <dbReference type="EMBL" id="TCD69767.1"/>
    </source>
</evidence>
<name>A0A4V2MXE5_9APHY</name>
<proteinExistence type="predicted"/>
<feature type="transmembrane region" description="Helical" evidence="5">
    <location>
        <begin position="128"/>
        <end position="151"/>
    </location>
</feature>
<comment type="subcellular location">
    <subcellularLocation>
        <location evidence="1">Membrane</location>
        <topology evidence="1">Multi-pass membrane protein</topology>
    </subcellularLocation>
</comment>
<dbReference type="Pfam" id="PF04193">
    <property type="entry name" value="PQ-loop"/>
    <property type="match status" value="1"/>
</dbReference>
<dbReference type="Proteomes" id="UP000292702">
    <property type="component" value="Unassembled WGS sequence"/>
</dbReference>
<dbReference type="InterPro" id="IPR006603">
    <property type="entry name" value="PQ-loop_rpt"/>
</dbReference>
<accession>A0A4V2MXE5</accession>
<dbReference type="EMBL" id="RWJN01000034">
    <property type="protein sequence ID" value="TCD69767.1"/>
    <property type="molecule type" value="Genomic_DNA"/>
</dbReference>
<evidence type="ECO:0000256" key="3">
    <source>
        <dbReference type="ARBA" id="ARBA00022989"/>
    </source>
</evidence>
<evidence type="ECO:0000256" key="2">
    <source>
        <dbReference type="ARBA" id="ARBA00022692"/>
    </source>
</evidence>
<feature type="transmembrane region" description="Helical" evidence="5">
    <location>
        <begin position="66"/>
        <end position="86"/>
    </location>
</feature>
<organism evidence="6 7">
    <name type="scientific">Steccherinum ochraceum</name>
    <dbReference type="NCBI Taxonomy" id="92696"/>
    <lineage>
        <taxon>Eukaryota</taxon>
        <taxon>Fungi</taxon>
        <taxon>Dikarya</taxon>
        <taxon>Basidiomycota</taxon>
        <taxon>Agaricomycotina</taxon>
        <taxon>Agaricomycetes</taxon>
        <taxon>Polyporales</taxon>
        <taxon>Steccherinaceae</taxon>
        <taxon>Steccherinum</taxon>
    </lineage>
</organism>
<dbReference type="PANTHER" id="PTHR16201">
    <property type="entry name" value="SEVEN TRANSMEMBRANE PROTEIN 1-RELATED"/>
    <property type="match status" value="1"/>
</dbReference>
<evidence type="ECO:0000313" key="7">
    <source>
        <dbReference type="Proteomes" id="UP000292702"/>
    </source>
</evidence>
<comment type="caution">
    <text evidence="6">The sequence shown here is derived from an EMBL/GenBank/DDBJ whole genome shotgun (WGS) entry which is preliminary data.</text>
</comment>
<dbReference type="GO" id="GO:0016020">
    <property type="term" value="C:membrane"/>
    <property type="evidence" value="ECO:0007669"/>
    <property type="project" value="UniProtKB-SubCell"/>
</dbReference>
<protein>
    <submittedName>
        <fullName evidence="6">Uncharacterized protein</fullName>
    </submittedName>
</protein>
<dbReference type="Gene3D" id="1.20.1280.290">
    <property type="match status" value="1"/>
</dbReference>
<dbReference type="OrthoDB" id="19344at2759"/>
<keyword evidence="4 5" id="KW-0472">Membrane</keyword>
<keyword evidence="2 5" id="KW-0812">Transmembrane</keyword>
<dbReference type="InterPro" id="IPR051415">
    <property type="entry name" value="LAAT-1"/>
</dbReference>
<evidence type="ECO:0000256" key="5">
    <source>
        <dbReference type="SAM" id="Phobius"/>
    </source>
</evidence>
<dbReference type="PANTHER" id="PTHR16201:SF11">
    <property type="entry name" value="PQ-LOOP REPEAT-CONTAINING PROTEIN"/>
    <property type="match status" value="1"/>
</dbReference>
<evidence type="ECO:0000256" key="1">
    <source>
        <dbReference type="ARBA" id="ARBA00004141"/>
    </source>
</evidence>
<keyword evidence="7" id="KW-1185">Reference proteome</keyword>
<dbReference type="AlphaFoldDB" id="A0A4V2MXE5"/>
<keyword evidence="3 5" id="KW-1133">Transmembrane helix</keyword>
<dbReference type="SMART" id="SM00679">
    <property type="entry name" value="CTNS"/>
    <property type="match status" value="1"/>
</dbReference>